<dbReference type="PANTHER" id="PTHR37549">
    <property type="entry name" value="LIPOPROTEIN LPRI"/>
    <property type="match status" value="1"/>
</dbReference>
<keyword evidence="1" id="KW-0732">Signal</keyword>
<feature type="chain" id="PRO_5047297356" description="DUF1311 domain-containing protein" evidence="1">
    <location>
        <begin position="26"/>
        <end position="399"/>
    </location>
</feature>
<evidence type="ECO:0000256" key="1">
    <source>
        <dbReference type="SAM" id="SignalP"/>
    </source>
</evidence>
<dbReference type="Proteomes" id="UP001251524">
    <property type="component" value="Unassembled WGS sequence"/>
</dbReference>
<reference evidence="2 3" key="1">
    <citation type="submission" date="2023-07" db="EMBL/GenBank/DDBJ databases">
        <title>Sorghum-associated microbial communities from plants grown in Nebraska, USA.</title>
        <authorList>
            <person name="Schachtman D."/>
        </authorList>
    </citation>
    <scope>NUCLEOTIDE SEQUENCE [LARGE SCALE GENOMIC DNA]</scope>
    <source>
        <strain evidence="2 3">BE198</strain>
    </source>
</reference>
<protein>
    <recommendedName>
        <fullName evidence="4">DUF1311 domain-containing protein</fullName>
    </recommendedName>
</protein>
<comment type="caution">
    <text evidence="2">The sequence shown here is derived from an EMBL/GenBank/DDBJ whole genome shotgun (WGS) entry which is preliminary data.</text>
</comment>
<evidence type="ECO:0008006" key="4">
    <source>
        <dbReference type="Google" id="ProtNLM"/>
    </source>
</evidence>
<evidence type="ECO:0000313" key="2">
    <source>
        <dbReference type="EMBL" id="MDR7134557.1"/>
    </source>
</evidence>
<proteinExistence type="predicted"/>
<accession>A0ABU1WAS2</accession>
<feature type="signal peptide" evidence="1">
    <location>
        <begin position="1"/>
        <end position="25"/>
    </location>
</feature>
<dbReference type="EMBL" id="JAVDVY010000001">
    <property type="protein sequence ID" value="MDR7134557.1"/>
    <property type="molecule type" value="Genomic_DNA"/>
</dbReference>
<dbReference type="InterPro" id="IPR052755">
    <property type="entry name" value="Lysozyme_Inhibitor_LprI"/>
</dbReference>
<dbReference type="PANTHER" id="PTHR37549:SF1">
    <property type="entry name" value="LIPOPROTEIN LPRI"/>
    <property type="match status" value="1"/>
</dbReference>
<sequence length="399" mass="45314">MKSTPGYRFTGALMFLALFATSANGASFDCKKAASMPEMLICNDDELSRLDDELGRQYIAAKAVAPDQMAFKRQSEASWKWREEKCQTKECLVHWYENRRQVLQSTIVDGKRNSQATAQLKNPALAKAFHCPEDLPTDEARTDALTAFLQTARREHPNITTSELLSLRVRLIHDHQCDRTLASMASPPKSGRSEQTNALASPLVRDRKPHLDTLREARRIINEERASLLQESRRLDIEQKTVELAEGFDLKSIDLAEIERLRGWIAKDEAFLDRRVALFANFTKNLDRRLTAEVPTDFYGFWQNYESARNEQGRLIDELFDTKRAIYTEGKLILDLIEAQIGSASIVGDQVVFEDEIANKTRDSIVRRIVELTIKEDSLHEQVASLDRAAIAAPYSAQP</sequence>
<dbReference type="RefSeq" id="WP_310060925.1">
    <property type="nucleotide sequence ID" value="NZ_JAVDVY010000001.1"/>
</dbReference>
<gene>
    <name evidence="2" type="ORF">J2X06_001741</name>
</gene>
<name>A0ABU1WAS2_9GAMM</name>
<evidence type="ECO:0000313" key="3">
    <source>
        <dbReference type="Proteomes" id="UP001251524"/>
    </source>
</evidence>
<organism evidence="2 3">
    <name type="scientific">Lysobacter niastensis</name>
    <dbReference type="NCBI Taxonomy" id="380629"/>
    <lineage>
        <taxon>Bacteria</taxon>
        <taxon>Pseudomonadati</taxon>
        <taxon>Pseudomonadota</taxon>
        <taxon>Gammaproteobacteria</taxon>
        <taxon>Lysobacterales</taxon>
        <taxon>Lysobacteraceae</taxon>
        <taxon>Lysobacter</taxon>
    </lineage>
</organism>
<keyword evidence="3" id="KW-1185">Reference proteome</keyword>